<proteinExistence type="inferred from homology"/>
<dbReference type="Gene3D" id="3.90.550.50">
    <property type="match status" value="1"/>
</dbReference>
<keyword evidence="3 10" id="KW-0328">Glycosyltransferase</keyword>
<evidence type="ECO:0000313" key="11">
    <source>
        <dbReference type="EMBL" id="KAF8569414.1"/>
    </source>
</evidence>
<comment type="caution">
    <text evidence="11">The sequence shown here is derived from an EMBL/GenBank/DDBJ whole genome shotgun (WGS) entry which is preliminary data.</text>
</comment>
<keyword evidence="5" id="KW-0812">Transmembrane</keyword>
<evidence type="ECO:0000256" key="6">
    <source>
        <dbReference type="ARBA" id="ARBA00022968"/>
    </source>
</evidence>
<reference evidence="11 12" key="1">
    <citation type="submission" date="2019-07" db="EMBL/GenBank/DDBJ databases">
        <title>Annotation for the trematode Paragonimus westermani.</title>
        <authorList>
            <person name="Choi Y.-J."/>
        </authorList>
    </citation>
    <scope>NUCLEOTIDE SEQUENCE [LARGE SCALE GENOMIC DNA]</scope>
    <source>
        <strain evidence="11">180907_Pwestermani</strain>
    </source>
</reference>
<gene>
    <name evidence="11" type="ORF">P879_05579</name>
</gene>
<dbReference type="EMBL" id="JTDF01001883">
    <property type="protein sequence ID" value="KAF8569414.1"/>
    <property type="molecule type" value="Genomic_DNA"/>
</dbReference>
<name>A0A8T0DQU7_9TREM</name>
<evidence type="ECO:0000256" key="3">
    <source>
        <dbReference type="ARBA" id="ARBA00022676"/>
    </source>
</evidence>
<keyword evidence="12" id="KW-1185">Reference proteome</keyword>
<dbReference type="PANTHER" id="PTHR11214">
    <property type="entry name" value="BETA-1,3-N-ACETYLGLUCOSAMINYLTRANSFERASE"/>
    <property type="match status" value="1"/>
</dbReference>
<dbReference type="Pfam" id="PF01762">
    <property type="entry name" value="Galactosyl_T"/>
    <property type="match status" value="1"/>
</dbReference>
<protein>
    <recommendedName>
        <fullName evidence="10">Hexosyltransferase</fullName>
        <ecNumber evidence="10">2.4.1.-</ecNumber>
    </recommendedName>
</protein>
<evidence type="ECO:0000256" key="7">
    <source>
        <dbReference type="ARBA" id="ARBA00022989"/>
    </source>
</evidence>
<comment type="similarity">
    <text evidence="2 10">Belongs to the glycosyltransferase 31 family.</text>
</comment>
<organism evidence="11 12">
    <name type="scientific">Paragonimus westermani</name>
    <dbReference type="NCBI Taxonomy" id="34504"/>
    <lineage>
        <taxon>Eukaryota</taxon>
        <taxon>Metazoa</taxon>
        <taxon>Spiralia</taxon>
        <taxon>Lophotrochozoa</taxon>
        <taxon>Platyhelminthes</taxon>
        <taxon>Trematoda</taxon>
        <taxon>Digenea</taxon>
        <taxon>Plagiorchiida</taxon>
        <taxon>Troglotremata</taxon>
        <taxon>Troglotrematidae</taxon>
        <taxon>Paragonimus</taxon>
    </lineage>
</organism>
<dbReference type="EC" id="2.4.1.-" evidence="10"/>
<evidence type="ECO:0000256" key="5">
    <source>
        <dbReference type="ARBA" id="ARBA00022692"/>
    </source>
</evidence>
<dbReference type="GO" id="GO:0006493">
    <property type="term" value="P:protein O-linked glycosylation"/>
    <property type="evidence" value="ECO:0007669"/>
    <property type="project" value="TreeGrafter"/>
</dbReference>
<dbReference type="GO" id="GO:0000139">
    <property type="term" value="C:Golgi membrane"/>
    <property type="evidence" value="ECO:0007669"/>
    <property type="project" value="UniProtKB-SubCell"/>
</dbReference>
<evidence type="ECO:0000256" key="1">
    <source>
        <dbReference type="ARBA" id="ARBA00004323"/>
    </source>
</evidence>
<keyword evidence="7" id="KW-1133">Transmembrane helix</keyword>
<keyword evidence="4" id="KW-0808">Transferase</keyword>
<dbReference type="AlphaFoldDB" id="A0A8T0DQU7"/>
<evidence type="ECO:0000256" key="8">
    <source>
        <dbReference type="ARBA" id="ARBA00023034"/>
    </source>
</evidence>
<keyword evidence="9" id="KW-0472">Membrane</keyword>
<evidence type="ECO:0000256" key="10">
    <source>
        <dbReference type="RuleBase" id="RU363063"/>
    </source>
</evidence>
<dbReference type="InterPro" id="IPR002659">
    <property type="entry name" value="Glyco_trans_31"/>
</dbReference>
<dbReference type="Proteomes" id="UP000699462">
    <property type="component" value="Unassembled WGS sequence"/>
</dbReference>
<dbReference type="OrthoDB" id="6238164at2759"/>
<evidence type="ECO:0000256" key="9">
    <source>
        <dbReference type="ARBA" id="ARBA00023136"/>
    </source>
</evidence>
<keyword evidence="6" id="KW-0735">Signal-anchor</keyword>
<comment type="subcellular location">
    <subcellularLocation>
        <location evidence="1 10">Golgi apparatus membrane</location>
        <topology evidence="1 10">Single-pass type II membrane protein</topology>
    </subcellularLocation>
</comment>
<sequence>MWSCVSLPSAPETMHRIQKVRTLLNLTLIDARICPGLRQPLVLIVIRATPDQQSKREAIRATWANPCTYDSNIVRYLFLTGKQSGPQSTYVDEVLQQEFDCYGDIVQYDSPDGYRLLPQKQFIALSLVHHLCSNFPFVFMTDEDFLINIPKLTEYLLQVPPNGRKSFVGGHLYKDVPPVRDIRNKYYVQYDVYPNKTYPPFIAGGASLMNTSLIPSVLAEIRKSKIHIHLEDVRMGIVLWNLGIETRDIKGICILPVKCRRVPLNELIAKHGYSNEKSLYRDWKKLNWFSNCHAHS</sequence>
<evidence type="ECO:0000256" key="4">
    <source>
        <dbReference type="ARBA" id="ARBA00022679"/>
    </source>
</evidence>
<dbReference type="PANTHER" id="PTHR11214:SF3">
    <property type="entry name" value="BETA-1,3-GALACTOSYLTRANSFERASE 6"/>
    <property type="match status" value="1"/>
</dbReference>
<evidence type="ECO:0000256" key="2">
    <source>
        <dbReference type="ARBA" id="ARBA00008661"/>
    </source>
</evidence>
<keyword evidence="8 10" id="KW-0333">Golgi apparatus</keyword>
<accession>A0A8T0DQU7</accession>
<dbReference type="GO" id="GO:0016758">
    <property type="term" value="F:hexosyltransferase activity"/>
    <property type="evidence" value="ECO:0007669"/>
    <property type="project" value="InterPro"/>
</dbReference>
<evidence type="ECO:0000313" key="12">
    <source>
        <dbReference type="Proteomes" id="UP000699462"/>
    </source>
</evidence>